<accession>A0AAN8S444</accession>
<dbReference type="PRINTS" id="PR00881">
    <property type="entry name" value="L7ARS6FAMILY"/>
</dbReference>
<keyword evidence="6" id="KW-1185">Reference proteome</keyword>
<dbReference type="GO" id="GO:0003723">
    <property type="term" value="F:RNA binding"/>
    <property type="evidence" value="ECO:0007669"/>
    <property type="project" value="InterPro"/>
</dbReference>
<dbReference type="Proteomes" id="UP001372834">
    <property type="component" value="Unassembled WGS sequence"/>
</dbReference>
<evidence type="ECO:0000313" key="5">
    <source>
        <dbReference type="EMBL" id="KAK6633117.1"/>
    </source>
</evidence>
<dbReference type="Proteomes" id="UP001359485">
    <property type="component" value="Unassembled WGS sequence"/>
</dbReference>
<comment type="similarity">
    <text evidence="1">Belongs to the eukaryotic ribosomal protein eL8 family.</text>
</comment>
<evidence type="ECO:0000313" key="7">
    <source>
        <dbReference type="Proteomes" id="UP001372834"/>
    </source>
</evidence>
<proteinExistence type="inferred from homology"/>
<dbReference type="PANTHER" id="PTHR23105">
    <property type="entry name" value="RIBOSOMAL PROTEIN L7AE FAMILY MEMBER"/>
    <property type="match status" value="1"/>
</dbReference>
<dbReference type="InterPro" id="IPR018492">
    <property type="entry name" value="Ribosomal_eL8/Nhp2"/>
</dbReference>
<reference evidence="5 7" key="1">
    <citation type="submission" date="2023-10" db="EMBL/GenBank/DDBJ databases">
        <title>Genomes of two closely related lineages of the louse Polyplax serrata with different host specificities.</title>
        <authorList>
            <person name="Martinu J."/>
            <person name="Tarabai H."/>
            <person name="Stefka J."/>
            <person name="Hypsa V."/>
        </authorList>
    </citation>
    <scope>NUCLEOTIDE SEQUENCE [LARGE SCALE GENOMIC DNA]</scope>
    <source>
        <strain evidence="4">98ZLc_SE</strain>
        <strain evidence="5">HR10_N</strain>
    </source>
</reference>
<evidence type="ECO:0000256" key="2">
    <source>
        <dbReference type="ARBA" id="ARBA00023274"/>
    </source>
</evidence>
<dbReference type="SUPFAM" id="SSF55315">
    <property type="entry name" value="L30e-like"/>
    <property type="match status" value="1"/>
</dbReference>
<dbReference type="InterPro" id="IPR050257">
    <property type="entry name" value="eL8/uL1-like"/>
</dbReference>
<evidence type="ECO:0000259" key="3">
    <source>
        <dbReference type="Pfam" id="PF01248"/>
    </source>
</evidence>
<keyword evidence="2" id="KW-0687">Ribonucleoprotein</keyword>
<dbReference type="InterPro" id="IPR029064">
    <property type="entry name" value="Ribosomal_eL30-like_sf"/>
</dbReference>
<sequence length="171" mass="19358">MGKKNKSKDATLEEEVKNINLDDEKLSYEEKLNFVNVISKPMATKSQAKKLYKLIKKASKEKGFLRTGFKDVQKRLRLGEKGLCVFAGDTSPIDIMCHMPAVCEDKKIPYCYTPCRDDLGSAMGVKSGSVAILIKPHVSYQELYDEMYEELQSLPIPIDIKTEFNMPQGKL</sequence>
<dbReference type="InterPro" id="IPR004038">
    <property type="entry name" value="Ribosomal_eL8/eL30/eS12/Gad45"/>
</dbReference>
<feature type="domain" description="Ribosomal protein eL8/eL30/eS12/Gadd45" evidence="3">
    <location>
        <begin position="50"/>
        <end position="141"/>
    </location>
</feature>
<name>A0AAN8S444_POLSC</name>
<dbReference type="Pfam" id="PF01248">
    <property type="entry name" value="Ribosomal_L7Ae"/>
    <property type="match status" value="1"/>
</dbReference>
<gene>
    <name evidence="5" type="primary">NHP2</name>
    <name evidence="5" type="ORF">RUM43_012861</name>
    <name evidence="4" type="ORF">RUM44_002312</name>
</gene>
<evidence type="ECO:0000313" key="4">
    <source>
        <dbReference type="EMBL" id="KAK6622500.1"/>
    </source>
</evidence>
<dbReference type="Gene3D" id="3.30.1330.30">
    <property type="match status" value="1"/>
</dbReference>
<organism evidence="5 7">
    <name type="scientific">Polyplax serrata</name>
    <name type="common">Common mouse louse</name>
    <dbReference type="NCBI Taxonomy" id="468196"/>
    <lineage>
        <taxon>Eukaryota</taxon>
        <taxon>Metazoa</taxon>
        <taxon>Ecdysozoa</taxon>
        <taxon>Arthropoda</taxon>
        <taxon>Hexapoda</taxon>
        <taxon>Insecta</taxon>
        <taxon>Pterygota</taxon>
        <taxon>Neoptera</taxon>
        <taxon>Paraneoptera</taxon>
        <taxon>Psocodea</taxon>
        <taxon>Troctomorpha</taxon>
        <taxon>Phthiraptera</taxon>
        <taxon>Anoplura</taxon>
        <taxon>Polyplacidae</taxon>
        <taxon>Polyplax</taxon>
    </lineage>
</organism>
<comment type="caution">
    <text evidence="5">The sequence shown here is derived from an EMBL/GenBank/DDBJ whole genome shotgun (WGS) entry which is preliminary data.</text>
</comment>
<protein>
    <submittedName>
        <fullName evidence="5">SnoRNA-binding protein</fullName>
    </submittedName>
</protein>
<dbReference type="EMBL" id="JAWJWE010000006">
    <property type="protein sequence ID" value="KAK6633117.1"/>
    <property type="molecule type" value="Genomic_DNA"/>
</dbReference>
<evidence type="ECO:0000256" key="1">
    <source>
        <dbReference type="ARBA" id="ARBA00007337"/>
    </source>
</evidence>
<dbReference type="GO" id="GO:1990904">
    <property type="term" value="C:ribonucleoprotein complex"/>
    <property type="evidence" value="ECO:0007669"/>
    <property type="project" value="UniProtKB-KW"/>
</dbReference>
<dbReference type="AlphaFoldDB" id="A0AAN8S444"/>
<evidence type="ECO:0000313" key="6">
    <source>
        <dbReference type="Proteomes" id="UP001359485"/>
    </source>
</evidence>
<dbReference type="EMBL" id="JAWJWF010000047">
    <property type="protein sequence ID" value="KAK6622500.1"/>
    <property type="molecule type" value="Genomic_DNA"/>
</dbReference>